<feature type="transmembrane region" description="Helical" evidence="1">
    <location>
        <begin position="5"/>
        <end position="22"/>
    </location>
</feature>
<evidence type="ECO:0000256" key="1">
    <source>
        <dbReference type="SAM" id="Phobius"/>
    </source>
</evidence>
<dbReference type="KEGG" id="rhoz:GXP67_20180"/>
<accession>A0A6C0GMH3</accession>
<protein>
    <submittedName>
        <fullName evidence="2">Uncharacterized protein</fullName>
    </submittedName>
</protein>
<proteinExistence type="predicted"/>
<dbReference type="AlphaFoldDB" id="A0A6C0GMH3"/>
<keyword evidence="3" id="KW-1185">Reference proteome</keyword>
<keyword evidence="1" id="KW-0472">Membrane</keyword>
<dbReference type="EMBL" id="CP048222">
    <property type="protein sequence ID" value="QHT68802.1"/>
    <property type="molecule type" value="Genomic_DNA"/>
</dbReference>
<dbReference type="Proteomes" id="UP000480178">
    <property type="component" value="Chromosome"/>
</dbReference>
<keyword evidence="1" id="KW-0812">Transmembrane</keyword>
<dbReference type="RefSeq" id="WP_162444806.1">
    <property type="nucleotide sequence ID" value="NZ_CP048222.1"/>
</dbReference>
<evidence type="ECO:0000313" key="2">
    <source>
        <dbReference type="EMBL" id="QHT68802.1"/>
    </source>
</evidence>
<name>A0A6C0GMH3_9BACT</name>
<organism evidence="2 3">
    <name type="scientific">Rhodocytophaga rosea</name>
    <dbReference type="NCBI Taxonomy" id="2704465"/>
    <lineage>
        <taxon>Bacteria</taxon>
        <taxon>Pseudomonadati</taxon>
        <taxon>Bacteroidota</taxon>
        <taxon>Cytophagia</taxon>
        <taxon>Cytophagales</taxon>
        <taxon>Rhodocytophagaceae</taxon>
        <taxon>Rhodocytophaga</taxon>
    </lineage>
</organism>
<sequence>MARKIFFSLIIPLLLGSLLIIWEQLTKYNFRFFGAIILFFVLAILVSLVAKRKIKRNYLPVVITFMVLTIGISLLISPNPYVLWQTWLKVKKDSQPSSLQSIDSKREYQLVYLDDARTLPDAITKRIFNFKGSYNGSRAMVPLVNKEYQSGDSIKAYAAFSSYVGDMDNAGWFILDKDEEDYQNDWLTDRVDNAFLIKDTAKIAVFTEMMHQLNDKHSLMAASQKEFVILNYPQADLGYVAKKIRQIGILLIALLLIVDVRAIISNKP</sequence>
<keyword evidence="1" id="KW-1133">Transmembrane helix</keyword>
<feature type="transmembrane region" description="Helical" evidence="1">
    <location>
        <begin position="28"/>
        <end position="50"/>
    </location>
</feature>
<gene>
    <name evidence="2" type="ORF">GXP67_20180</name>
</gene>
<evidence type="ECO:0000313" key="3">
    <source>
        <dbReference type="Proteomes" id="UP000480178"/>
    </source>
</evidence>
<feature type="transmembrane region" description="Helical" evidence="1">
    <location>
        <begin position="57"/>
        <end position="76"/>
    </location>
</feature>
<reference evidence="2 3" key="1">
    <citation type="submission" date="2020-01" db="EMBL/GenBank/DDBJ databases">
        <authorList>
            <person name="Kim M.K."/>
        </authorList>
    </citation>
    <scope>NUCLEOTIDE SEQUENCE [LARGE SCALE GENOMIC DNA]</scope>
    <source>
        <strain evidence="2 3">172606-1</strain>
    </source>
</reference>